<keyword evidence="2" id="KW-1185">Reference proteome</keyword>
<dbReference type="OrthoDB" id="7279366at2"/>
<name>A0A5B2TGY2_9PROT</name>
<accession>A0A5B2TGY2</accession>
<dbReference type="RefSeq" id="WP_149812153.1">
    <property type="nucleotide sequence ID" value="NZ_VUKA01000004.1"/>
</dbReference>
<gene>
    <name evidence="1" type="ORF">F0Q34_10360</name>
</gene>
<evidence type="ECO:0000313" key="2">
    <source>
        <dbReference type="Proteomes" id="UP000322110"/>
    </source>
</evidence>
<dbReference type="EMBL" id="VUKA01000004">
    <property type="protein sequence ID" value="KAA2213040.1"/>
    <property type="molecule type" value="Genomic_DNA"/>
</dbReference>
<reference evidence="1 2" key="1">
    <citation type="journal article" date="2015" name="Int. J. Syst. Evol. Microbiol.">
        <title>Roseomonas oryzae sp. nov., isolated from paddy rhizosphere soil.</title>
        <authorList>
            <person name="Ramaprasad E.V."/>
            <person name="Sasikala Ch."/>
            <person name="Ramana Ch.V."/>
        </authorList>
    </citation>
    <scope>NUCLEOTIDE SEQUENCE [LARGE SCALE GENOMIC DNA]</scope>
    <source>
        <strain evidence="1 2">KCTC 42542</strain>
    </source>
</reference>
<proteinExistence type="predicted"/>
<dbReference type="Proteomes" id="UP000322110">
    <property type="component" value="Unassembled WGS sequence"/>
</dbReference>
<organism evidence="1 2">
    <name type="scientific">Teichococcus oryzae</name>
    <dbReference type="NCBI Taxonomy" id="1608942"/>
    <lineage>
        <taxon>Bacteria</taxon>
        <taxon>Pseudomonadati</taxon>
        <taxon>Pseudomonadota</taxon>
        <taxon>Alphaproteobacteria</taxon>
        <taxon>Acetobacterales</taxon>
        <taxon>Roseomonadaceae</taxon>
        <taxon>Roseomonas</taxon>
    </lineage>
</organism>
<evidence type="ECO:0000313" key="1">
    <source>
        <dbReference type="EMBL" id="KAA2213040.1"/>
    </source>
</evidence>
<protein>
    <submittedName>
        <fullName evidence="1">Uncharacterized protein</fullName>
    </submittedName>
</protein>
<sequence length="70" mass="7372">MAPSQDDPMRALQDALRRAGVTLPPQHLPGTLTGFTELQAMLALLRGPRDAAAEPAATYSLDTITRDGAA</sequence>
<comment type="caution">
    <text evidence="1">The sequence shown here is derived from an EMBL/GenBank/DDBJ whole genome shotgun (WGS) entry which is preliminary data.</text>
</comment>
<dbReference type="AlphaFoldDB" id="A0A5B2TGY2"/>